<dbReference type="InterPro" id="IPR029016">
    <property type="entry name" value="GAF-like_dom_sf"/>
</dbReference>
<keyword evidence="3" id="KW-0597">Phosphoprotein</keyword>
<dbReference type="InterPro" id="IPR036890">
    <property type="entry name" value="HATPase_C_sf"/>
</dbReference>
<dbReference type="PROSITE" id="PS50109">
    <property type="entry name" value="HIS_KIN"/>
    <property type="match status" value="1"/>
</dbReference>
<dbReference type="EC" id="2.7.13.3" evidence="2"/>
<dbReference type="InterPro" id="IPR036097">
    <property type="entry name" value="HisK_dim/P_sf"/>
</dbReference>
<comment type="catalytic activity">
    <reaction evidence="1">
        <text>ATP + protein L-histidine = ADP + protein N-phospho-L-histidine.</text>
        <dbReference type="EC" id="2.7.13.3"/>
    </reaction>
</comment>
<dbReference type="SUPFAM" id="SSF47384">
    <property type="entry name" value="Homodimeric domain of signal transducing histidine kinase"/>
    <property type="match status" value="1"/>
</dbReference>
<dbReference type="SUPFAM" id="SSF55874">
    <property type="entry name" value="ATPase domain of HSP90 chaperone/DNA topoisomerase II/histidine kinase"/>
    <property type="match status" value="1"/>
</dbReference>
<sequence length="703" mass="75156">MTELGALVRGDSVDMGRRDAGVLAPLRQGARIRATLRILLPVLAAGFLMVALFGTGERTLYRLTGAIDQIVDRNLASSVKLSDINTRVQAVNARFNRLLAVKSAGRQAIDVSIELGAITAQVDLLAADLESYRDLYATPDQRPRVDEILHNLADYKGAVAWVGSMLSIDFASTVSFIEPFGAVFGRMQVDLNQIVMETGKDAQSKAEEATRQAAETVRTFLYSAVAVMLGVAILAWLIGRYQQRLRINSELLQQQVEARTAELRQANSDLADSAEILRQLGDAGRALTATLDLAEVHDALHQHLADLIPMDAFGIARRSGDGRELLFDRFILHGVPISIAPRALSVINEPAARALNQEKEVLIQGEEAQRWAAAISPGGLDGGPIQAAIWCPLVVSGRVLGLITAQSRDIDAYGQRTAEVLRSACAYAAIAIANACSYNELEATLAELRATQDKLVQQEKMASLGRLVAGVAHEINTPLGIVLTAAGSLHGGVADLKAAMGQGRLTRAALEQGIAEWSDLAMVVERNAVRTATLVKSFSAVAVAEGDGRILDTDLSILLTDVVALFRPAFDRGGIRLTLEIEDGLCIRTVPELLTDALTRILANTVDHAFSARQGGEVTVSVVMDTFGSVVLTVVDNGRGIPADVLAHVFEPFFTTARGSGHPGLGLHVAFNQVTQRLKGRLVVASEAEGGTHVTIQIPPLTA</sequence>
<keyword evidence="4" id="KW-0472">Membrane</keyword>
<evidence type="ECO:0000256" key="2">
    <source>
        <dbReference type="ARBA" id="ARBA00012438"/>
    </source>
</evidence>
<evidence type="ECO:0000313" key="6">
    <source>
        <dbReference type="EMBL" id="ASG23687.1"/>
    </source>
</evidence>
<keyword evidence="4" id="KW-0812">Transmembrane</keyword>
<protein>
    <recommendedName>
        <fullName evidence="2">histidine kinase</fullName>
        <ecNumber evidence="2">2.7.13.3</ecNumber>
    </recommendedName>
</protein>
<dbReference type="PRINTS" id="PR00344">
    <property type="entry name" value="BCTRLSENSOR"/>
</dbReference>
<dbReference type="SUPFAM" id="SSF55781">
    <property type="entry name" value="GAF domain-like"/>
    <property type="match status" value="1"/>
</dbReference>
<dbReference type="InterPro" id="IPR005467">
    <property type="entry name" value="His_kinase_dom"/>
</dbReference>
<dbReference type="Proteomes" id="UP000197153">
    <property type="component" value="Chromosome 3"/>
</dbReference>
<dbReference type="SMART" id="SM00387">
    <property type="entry name" value="HATPase_c"/>
    <property type="match status" value="1"/>
</dbReference>
<evidence type="ECO:0000256" key="4">
    <source>
        <dbReference type="SAM" id="Phobius"/>
    </source>
</evidence>
<dbReference type="InterPro" id="IPR004358">
    <property type="entry name" value="Sig_transdc_His_kin-like_C"/>
</dbReference>
<dbReference type="Pfam" id="PF13185">
    <property type="entry name" value="GAF_2"/>
    <property type="match status" value="1"/>
</dbReference>
<dbReference type="CDD" id="cd00082">
    <property type="entry name" value="HisKA"/>
    <property type="match status" value="1"/>
</dbReference>
<accession>A0A248JYB1</accession>
<dbReference type="GO" id="GO:0000155">
    <property type="term" value="F:phosphorelay sensor kinase activity"/>
    <property type="evidence" value="ECO:0007669"/>
    <property type="project" value="InterPro"/>
</dbReference>
<feature type="transmembrane region" description="Helical" evidence="4">
    <location>
        <begin position="34"/>
        <end position="53"/>
    </location>
</feature>
<evidence type="ECO:0000256" key="1">
    <source>
        <dbReference type="ARBA" id="ARBA00000085"/>
    </source>
</evidence>
<evidence type="ECO:0000313" key="7">
    <source>
        <dbReference type="Proteomes" id="UP000197153"/>
    </source>
</evidence>
<dbReference type="Pfam" id="PF02518">
    <property type="entry name" value="HATPase_c"/>
    <property type="match status" value="1"/>
</dbReference>
<dbReference type="InterPro" id="IPR003661">
    <property type="entry name" value="HisK_dim/P_dom"/>
</dbReference>
<dbReference type="InterPro" id="IPR003018">
    <property type="entry name" value="GAF"/>
</dbReference>
<feature type="domain" description="Histidine kinase" evidence="5">
    <location>
        <begin position="470"/>
        <end position="702"/>
    </location>
</feature>
<gene>
    <name evidence="6" type="ORF">Y958_22090</name>
</gene>
<reference evidence="6 7" key="1">
    <citation type="submission" date="2017-06" db="EMBL/GenBank/DDBJ databases">
        <title>Complete genome sequence of Nitrospirillum amazonense strain CBAmC, an endophytic nitrogen-fixing and plant growth-promoting bacterium, isolated from sugarcane.</title>
        <authorList>
            <person name="Schwab S."/>
            <person name="dos Santos Teixeira K.R."/>
            <person name="Simoes Araujo J.L."/>
            <person name="Soares Vidal M."/>
            <person name="Borges de Freitas H.R."/>
            <person name="Rivello Crivelaro A.L."/>
            <person name="Bueno de Camargo Nunes A."/>
            <person name="dos Santos C.M."/>
            <person name="Palmeira da Silva Rosa D."/>
            <person name="da Silva Padilha D."/>
            <person name="da Silva E."/>
            <person name="Araujo Terra L."/>
            <person name="Soares Mendes V."/>
            <person name="Farinelli L."/>
            <person name="Magalhaes Cruz L."/>
            <person name="Baldani J.I."/>
        </authorList>
    </citation>
    <scope>NUCLEOTIDE SEQUENCE [LARGE SCALE GENOMIC DNA]</scope>
    <source>
        <strain evidence="6 7">CBAmC</strain>
    </source>
</reference>
<evidence type="ECO:0000256" key="3">
    <source>
        <dbReference type="ARBA" id="ARBA00022553"/>
    </source>
</evidence>
<proteinExistence type="predicted"/>
<dbReference type="CDD" id="cd00075">
    <property type="entry name" value="HATPase"/>
    <property type="match status" value="1"/>
</dbReference>
<dbReference type="KEGG" id="nao:Y958_22090"/>
<feature type="transmembrane region" description="Helical" evidence="4">
    <location>
        <begin position="220"/>
        <end position="239"/>
    </location>
</feature>
<dbReference type="Gene3D" id="3.30.450.40">
    <property type="match status" value="1"/>
</dbReference>
<keyword evidence="7" id="KW-1185">Reference proteome</keyword>
<dbReference type="Gene3D" id="1.10.287.130">
    <property type="match status" value="1"/>
</dbReference>
<dbReference type="Gene3D" id="3.30.565.10">
    <property type="entry name" value="Histidine kinase-like ATPase, C-terminal domain"/>
    <property type="match status" value="1"/>
</dbReference>
<dbReference type="EMBL" id="CP022112">
    <property type="protein sequence ID" value="ASG23687.1"/>
    <property type="molecule type" value="Genomic_DNA"/>
</dbReference>
<evidence type="ECO:0000259" key="5">
    <source>
        <dbReference type="PROSITE" id="PS50109"/>
    </source>
</evidence>
<name>A0A248JYB1_9PROT</name>
<organism evidence="6 7">
    <name type="scientific">Nitrospirillum viridazoti CBAmc</name>
    <dbReference type="NCBI Taxonomy" id="1441467"/>
    <lineage>
        <taxon>Bacteria</taxon>
        <taxon>Pseudomonadati</taxon>
        <taxon>Pseudomonadota</taxon>
        <taxon>Alphaproteobacteria</taxon>
        <taxon>Rhodospirillales</taxon>
        <taxon>Azospirillaceae</taxon>
        <taxon>Nitrospirillum</taxon>
        <taxon>Nitrospirillum viridazoti</taxon>
    </lineage>
</organism>
<dbReference type="InterPro" id="IPR003594">
    <property type="entry name" value="HATPase_dom"/>
</dbReference>
<dbReference type="PANTHER" id="PTHR43065">
    <property type="entry name" value="SENSOR HISTIDINE KINASE"/>
    <property type="match status" value="1"/>
</dbReference>
<dbReference type="AlphaFoldDB" id="A0A248JYB1"/>
<keyword evidence="4" id="KW-1133">Transmembrane helix</keyword>